<organism evidence="5 6">
    <name type="scientific">Bionectria ochroleuca</name>
    <name type="common">Gliocladium roseum</name>
    <dbReference type="NCBI Taxonomy" id="29856"/>
    <lineage>
        <taxon>Eukaryota</taxon>
        <taxon>Fungi</taxon>
        <taxon>Dikarya</taxon>
        <taxon>Ascomycota</taxon>
        <taxon>Pezizomycotina</taxon>
        <taxon>Sordariomycetes</taxon>
        <taxon>Hypocreomycetidae</taxon>
        <taxon>Hypocreales</taxon>
        <taxon>Bionectriaceae</taxon>
        <taxon>Clonostachys</taxon>
    </lineage>
</organism>
<dbReference type="InterPro" id="IPR019775">
    <property type="entry name" value="WD40_repeat_CS"/>
</dbReference>
<feature type="repeat" description="WD" evidence="3">
    <location>
        <begin position="934"/>
        <end position="968"/>
    </location>
</feature>
<dbReference type="PROSITE" id="PS00678">
    <property type="entry name" value="WD_REPEATS_1"/>
    <property type="match status" value="8"/>
</dbReference>
<reference evidence="5 6" key="1">
    <citation type="submission" date="2019-06" db="EMBL/GenBank/DDBJ databases">
        <authorList>
            <person name="Broberg M."/>
        </authorList>
    </citation>
    <scope>NUCLEOTIDE SEQUENCE [LARGE SCALE GENOMIC DNA]</scope>
</reference>
<dbReference type="InterPro" id="IPR027417">
    <property type="entry name" value="P-loop_NTPase"/>
</dbReference>
<evidence type="ECO:0000259" key="4">
    <source>
        <dbReference type="PROSITE" id="PS50837"/>
    </source>
</evidence>
<dbReference type="InterPro" id="IPR020472">
    <property type="entry name" value="WD40_PAC1"/>
</dbReference>
<evidence type="ECO:0000256" key="2">
    <source>
        <dbReference type="ARBA" id="ARBA00022737"/>
    </source>
</evidence>
<feature type="non-terminal residue" evidence="5">
    <location>
        <position position="1228"/>
    </location>
</feature>
<keyword evidence="1 3" id="KW-0853">WD repeat</keyword>
<dbReference type="Pfam" id="PF24883">
    <property type="entry name" value="NPHP3_N"/>
    <property type="match status" value="1"/>
</dbReference>
<dbReference type="InterPro" id="IPR050995">
    <property type="entry name" value="WD-F-box_domain-protein"/>
</dbReference>
<dbReference type="InterPro" id="IPR001680">
    <property type="entry name" value="WD40_rpt"/>
</dbReference>
<dbReference type="PANTHER" id="PTHR14604:SF4">
    <property type="entry name" value="F-BOX DOMAIN-CONTAINING PROTEIN"/>
    <property type="match status" value="1"/>
</dbReference>
<feature type="repeat" description="WD" evidence="3">
    <location>
        <begin position="807"/>
        <end position="849"/>
    </location>
</feature>
<feature type="repeat" description="WD" evidence="3">
    <location>
        <begin position="976"/>
        <end position="1017"/>
    </location>
</feature>
<dbReference type="InterPro" id="IPR015943">
    <property type="entry name" value="WD40/YVTN_repeat-like_dom_sf"/>
</dbReference>
<evidence type="ECO:0000313" key="5">
    <source>
        <dbReference type="EMBL" id="VUC28482.1"/>
    </source>
</evidence>
<dbReference type="PRINTS" id="PR00320">
    <property type="entry name" value="GPROTEINBRPT"/>
</dbReference>
<dbReference type="PROSITE" id="PS50837">
    <property type="entry name" value="NACHT"/>
    <property type="match status" value="1"/>
</dbReference>
<dbReference type="PANTHER" id="PTHR14604">
    <property type="entry name" value="WD40 REPEAT PF20"/>
    <property type="match status" value="1"/>
</dbReference>
<dbReference type="InterPro" id="IPR056884">
    <property type="entry name" value="NPHP3-like_N"/>
</dbReference>
<evidence type="ECO:0000256" key="3">
    <source>
        <dbReference type="PROSITE-ProRule" id="PRU00221"/>
    </source>
</evidence>
<dbReference type="CDD" id="cd00200">
    <property type="entry name" value="WD40"/>
    <property type="match status" value="2"/>
</dbReference>
<proteinExistence type="predicted"/>
<dbReference type="EMBL" id="CABFNS010000785">
    <property type="protein sequence ID" value="VUC28482.1"/>
    <property type="molecule type" value="Genomic_DNA"/>
</dbReference>
<dbReference type="PROSITE" id="PS50294">
    <property type="entry name" value="WD_REPEATS_REGION"/>
    <property type="match status" value="8"/>
</dbReference>
<evidence type="ECO:0000256" key="1">
    <source>
        <dbReference type="ARBA" id="ARBA00022574"/>
    </source>
</evidence>
<dbReference type="SUPFAM" id="SSF50978">
    <property type="entry name" value="WD40 repeat-like"/>
    <property type="match status" value="2"/>
</dbReference>
<feature type="repeat" description="WD" evidence="3">
    <location>
        <begin position="721"/>
        <end position="763"/>
    </location>
</feature>
<feature type="repeat" description="WD" evidence="3">
    <location>
        <begin position="850"/>
        <end position="891"/>
    </location>
</feature>
<accession>A0ABY6UBG8</accession>
<keyword evidence="2" id="KW-0677">Repeat</keyword>
<comment type="caution">
    <text evidence="5">The sequence shown here is derived from an EMBL/GenBank/DDBJ whole genome shotgun (WGS) entry which is preliminary data.</text>
</comment>
<protein>
    <recommendedName>
        <fullName evidence="4">NACHT domain-containing protein</fullName>
    </recommendedName>
</protein>
<sequence>MNLEQTNGEYKMTGPQECLVSRASATGCLPASISASFSLGLNKNHSNLVKFATHDDDFYRVQQILSQVCQLSPHSRGMPQKPEIQGQAHIAEVNSCLKELGWTNPHDDRERIKVTKGGICDNSFHWILEHRDFNGWRNDDQSRLLWIRGDAGKGKTMLLIGMSEELNRHSHSATSFFFCQNSDQNLNNSVAILKGLIYLLLLQENQLVSLLKTECDRSDIGIFEGPNAFYTLSRIFRQMIQDPSLKTKTVFLVVDALDECESGLSDFCRLISETMLQPSARIKWVVSSRNQARIDQWLATTSDKVCLDLGVNTDLVSHAIQNYINWKISHINLLQDDRNLREVIESTLHVKADGTFLWVALVVRELLEVEEKSDILAVLEDCPAGLDQIYERMLKQISEQKRNGPEMCWRILSAAVFAYRPLHLHELHVLSGLKEYNLKVADVERRVHLCRSFLTVRKDYVYLIHQSAKDFLTRESPRNIFPCTLGRAHYDLFRRSIEVMRGVLKRDLYNLCFPGITINDIIPPVPNPFRGAEYSCVHWIIHYCDFCGAGMYNAVQMIPTESDIIFQFLKRFLLNWLEALSLLNRLDDGVRSLRMLEQLLEGQEIPASRQLSALVYECRRFLLQNKWMIQNAPLQTYVSALIFSPRESEIRKIFRDEEPNWMGIKPRVAKKWGRCLQTLEGHTESVCALAFSCDSRLLASGSDDSTVRLWDLETGSELHRLTGHKGGILSVAFSYSNANLLASGSEDGTIRLWNLETGTELKKLECHKSCVTSVVFSQRNPNILASGSNDGMVRLWDLETKTELKKLESHGRLICSISFSNHGENLLASGSDDGTVRVWDIDKGSSLHLLMGHEGPIECVAFSNISKVLASASVDFTMRLWDSESGLALKRLENGSDGFSTIAFSHNSHILASGSNDYTVRLWDTETGSQLQKLEGHNSWLTSIAFHNNSKLLASASCDSTIRLWDLEPALEPEKSEDHHGEVRVVAISHDASILASGSDDGIICLWDADTGSEFCRIDTLEILIKFVALSCDSKMLAFQTCTGPPRIWDLETCLELHRLDGCDKPIAFSYNSVLLASKFSNTSIMIWDLENGRRRHTLGEGISTRSVSFSFDSRFLASELDNGAVWIWDPLKGSALRKLELHRGFPRSISFSLDSKLLGVEFYEGPLLLCNAETGAVSESFQSKRLGQALGFPKTLLAVNDDLSRISFMGHDIIWLPPDYRPLQFKD</sequence>
<dbReference type="InterPro" id="IPR007111">
    <property type="entry name" value="NACHT_NTPase"/>
</dbReference>
<dbReference type="PROSITE" id="PS50082">
    <property type="entry name" value="WD_REPEATS_2"/>
    <property type="match status" value="8"/>
</dbReference>
<dbReference type="SMART" id="SM00320">
    <property type="entry name" value="WD40"/>
    <property type="match status" value="10"/>
</dbReference>
<dbReference type="InterPro" id="IPR036322">
    <property type="entry name" value="WD40_repeat_dom_sf"/>
</dbReference>
<keyword evidence="6" id="KW-1185">Reference proteome</keyword>
<dbReference type="SUPFAM" id="SSF52540">
    <property type="entry name" value="P-loop containing nucleoside triphosphate hydrolases"/>
    <property type="match status" value="1"/>
</dbReference>
<dbReference type="Gene3D" id="3.40.50.300">
    <property type="entry name" value="P-loop containing nucleotide triphosphate hydrolases"/>
    <property type="match status" value="1"/>
</dbReference>
<feature type="repeat" description="WD" evidence="3">
    <location>
        <begin position="892"/>
        <end position="933"/>
    </location>
</feature>
<dbReference type="Proteomes" id="UP000766486">
    <property type="component" value="Unassembled WGS sequence"/>
</dbReference>
<dbReference type="Pfam" id="PF00400">
    <property type="entry name" value="WD40"/>
    <property type="match status" value="8"/>
</dbReference>
<feature type="repeat" description="WD" evidence="3">
    <location>
        <begin position="679"/>
        <end position="720"/>
    </location>
</feature>
<gene>
    <name evidence="5" type="ORF">CLO192961_LOCUS236032</name>
</gene>
<dbReference type="Gene3D" id="2.130.10.10">
    <property type="entry name" value="YVTN repeat-like/Quinoprotein amine dehydrogenase"/>
    <property type="match status" value="4"/>
</dbReference>
<feature type="domain" description="NACHT" evidence="4">
    <location>
        <begin position="143"/>
        <end position="299"/>
    </location>
</feature>
<feature type="repeat" description="WD" evidence="3">
    <location>
        <begin position="764"/>
        <end position="806"/>
    </location>
</feature>
<evidence type="ECO:0000313" key="6">
    <source>
        <dbReference type="Proteomes" id="UP000766486"/>
    </source>
</evidence>
<name>A0ABY6UBG8_BIOOC</name>